<evidence type="ECO:0000313" key="2">
    <source>
        <dbReference type="Proteomes" id="UP000818624"/>
    </source>
</evidence>
<organism evidence="1 2">
    <name type="scientific">Malassezia furfur</name>
    <name type="common">Pityriasis versicolor infection agent</name>
    <name type="synonym">Pityrosporum furfur</name>
    <dbReference type="NCBI Taxonomy" id="55194"/>
    <lineage>
        <taxon>Eukaryota</taxon>
        <taxon>Fungi</taxon>
        <taxon>Dikarya</taxon>
        <taxon>Basidiomycota</taxon>
        <taxon>Ustilaginomycotina</taxon>
        <taxon>Malasseziomycetes</taxon>
        <taxon>Malasseziales</taxon>
        <taxon>Malasseziaceae</taxon>
        <taxon>Malassezia</taxon>
    </lineage>
</organism>
<dbReference type="EMBL" id="CP046237">
    <property type="protein sequence ID" value="WFD49055.1"/>
    <property type="molecule type" value="Genomic_DNA"/>
</dbReference>
<protein>
    <recommendedName>
        <fullName evidence="3">Tubulin-specific chaperone A</fullName>
    </recommendedName>
</protein>
<name>A0ABY8EXM0_MALFU</name>
<evidence type="ECO:0008006" key="3">
    <source>
        <dbReference type="Google" id="ProtNLM"/>
    </source>
</evidence>
<dbReference type="Proteomes" id="UP000818624">
    <property type="component" value="Chromosome 4"/>
</dbReference>
<evidence type="ECO:0000313" key="1">
    <source>
        <dbReference type="EMBL" id="WFD49055.1"/>
    </source>
</evidence>
<reference evidence="1 2" key="1">
    <citation type="journal article" date="2020" name="Elife">
        <title>Loss of centromere function drives karyotype evolution in closely related Malassezia species.</title>
        <authorList>
            <person name="Sankaranarayanan S.R."/>
            <person name="Ianiri G."/>
            <person name="Coelho M.A."/>
            <person name="Reza M.H."/>
            <person name="Thimmappa B.C."/>
            <person name="Ganguly P."/>
            <person name="Vadnala R.N."/>
            <person name="Sun S."/>
            <person name="Siddharthan R."/>
            <person name="Tellgren-Roth C."/>
            <person name="Dawson T.L."/>
            <person name="Heitman J."/>
            <person name="Sanyal K."/>
        </authorList>
    </citation>
    <scope>NUCLEOTIDE SEQUENCE [LARGE SCALE GENOMIC DNA]</scope>
    <source>
        <strain evidence="1">CBS14141</strain>
    </source>
</reference>
<dbReference type="InterPro" id="IPR008685">
    <property type="entry name" value="Centromere_Mis12"/>
</dbReference>
<sequence length="195" mass="20830">MDTFELYCMRSIFVITPAQSRRITLAHHRGLDLRGESATTDVRAAPEAAPVEAAPPADAPADVVPGAEDRLRRRIASARAAQHRLAQAERAAKLRLERARAMQRAFAFLSEAPEGDTASVLASAHAVRAAVPAVVAALQDVRHTDPLRAALVAPASAHAPGADVGRGEWEAGRDAYLNWEARRIVASAKRTPDAP</sequence>
<dbReference type="Pfam" id="PF05859">
    <property type="entry name" value="Mis12"/>
    <property type="match status" value="1"/>
</dbReference>
<keyword evidence="2" id="KW-1185">Reference proteome</keyword>
<accession>A0ABY8EXM0</accession>
<gene>
    <name evidence="1" type="ORF">GLX27_003732</name>
</gene>
<proteinExistence type="predicted"/>